<sequence>MDQENLEYLKERLKYAGFEEKLNSALENQIKKGETAFELPIRMNFEDKNMDFNLHFSQSSQNERFFFNKMDVMLHNPNPSIPYKAHTFYQNQGVTAKEAFNLIEGRAVEKSLLNAENEPYKAWLQLDLSVKEENGNFKLNQYHENYGFDLKKVLHELPIKELHDENKMEWMLKAVAKGNVYPVTMEKDGKEEIMFIEANPKFKAVNVYDSQMRTVKTNTLKLEQAGNGLEDSKRKALNKQEKQDNKVAPKLPTTPRAPKASKGRKV</sequence>
<proteinExistence type="predicted"/>
<evidence type="ECO:0008006" key="4">
    <source>
        <dbReference type="Google" id="ProtNLM"/>
    </source>
</evidence>
<dbReference type="RefSeq" id="WP_241347350.1">
    <property type="nucleotide sequence ID" value="NZ_JAKZGP010000010.1"/>
</dbReference>
<feature type="compositionally biased region" description="Basic and acidic residues" evidence="1">
    <location>
        <begin position="230"/>
        <end position="247"/>
    </location>
</feature>
<evidence type="ECO:0000313" key="2">
    <source>
        <dbReference type="EMBL" id="MCH7408989.1"/>
    </source>
</evidence>
<evidence type="ECO:0000256" key="1">
    <source>
        <dbReference type="SAM" id="MobiDB-lite"/>
    </source>
</evidence>
<gene>
    <name evidence="2" type="ORF">MM239_06260</name>
</gene>
<accession>A0ABS9UXX2</accession>
<reference evidence="2" key="1">
    <citation type="submission" date="2022-03" db="EMBL/GenBank/DDBJ databases">
        <title>De novo assembled genomes of Belliella spp. (Cyclobacteriaceae) strains.</title>
        <authorList>
            <person name="Szabo A."/>
            <person name="Korponai K."/>
            <person name="Felfoldi T."/>
        </authorList>
    </citation>
    <scope>NUCLEOTIDE SEQUENCE</scope>
    <source>
        <strain evidence="2">DSM 111904</strain>
    </source>
</reference>
<feature type="region of interest" description="Disordered" evidence="1">
    <location>
        <begin position="225"/>
        <end position="266"/>
    </location>
</feature>
<name>A0ABS9UXX2_9BACT</name>
<organism evidence="2 3">
    <name type="scientific">Belliella filtrata</name>
    <dbReference type="NCBI Taxonomy" id="2923435"/>
    <lineage>
        <taxon>Bacteria</taxon>
        <taxon>Pseudomonadati</taxon>
        <taxon>Bacteroidota</taxon>
        <taxon>Cytophagia</taxon>
        <taxon>Cytophagales</taxon>
        <taxon>Cyclobacteriaceae</taxon>
        <taxon>Belliella</taxon>
    </lineage>
</organism>
<evidence type="ECO:0000313" key="3">
    <source>
        <dbReference type="Proteomes" id="UP001165489"/>
    </source>
</evidence>
<dbReference type="EMBL" id="JAKZGP010000010">
    <property type="protein sequence ID" value="MCH7408989.1"/>
    <property type="molecule type" value="Genomic_DNA"/>
</dbReference>
<protein>
    <recommendedName>
        <fullName evidence="4">DUF3945 domain-containing protein</fullName>
    </recommendedName>
</protein>
<keyword evidence="3" id="KW-1185">Reference proteome</keyword>
<dbReference type="Proteomes" id="UP001165489">
    <property type="component" value="Unassembled WGS sequence"/>
</dbReference>
<comment type="caution">
    <text evidence="2">The sequence shown here is derived from an EMBL/GenBank/DDBJ whole genome shotgun (WGS) entry which is preliminary data.</text>
</comment>